<organism evidence="1 2">
    <name type="scientific">Prevotella histicola</name>
    <dbReference type="NCBI Taxonomy" id="470565"/>
    <lineage>
        <taxon>Bacteria</taxon>
        <taxon>Pseudomonadati</taxon>
        <taxon>Bacteroidota</taxon>
        <taxon>Bacteroidia</taxon>
        <taxon>Bacteroidales</taxon>
        <taxon>Prevotellaceae</taxon>
        <taxon>Prevotella</taxon>
    </lineage>
</organism>
<name>A0A930HYZ1_9BACT</name>
<gene>
    <name evidence="1" type="ORF">HXN33_08080</name>
</gene>
<dbReference type="EMBL" id="JABZSQ010000156">
    <property type="protein sequence ID" value="MBF1415521.1"/>
    <property type="molecule type" value="Genomic_DNA"/>
</dbReference>
<reference evidence="1" key="1">
    <citation type="submission" date="2020-04" db="EMBL/GenBank/DDBJ databases">
        <title>Deep metagenomics examines the oral microbiome during advanced dental caries in children, revealing novel taxa and co-occurrences with host molecules.</title>
        <authorList>
            <person name="Baker J.L."/>
            <person name="Morton J.T."/>
            <person name="Dinis M."/>
            <person name="Alvarez R."/>
            <person name="Tran N.C."/>
            <person name="Knight R."/>
            <person name="Edlund A."/>
        </authorList>
    </citation>
    <scope>NUCLEOTIDE SEQUENCE</scope>
    <source>
        <strain evidence="1">JCVI_25_bin.9</strain>
    </source>
</reference>
<dbReference type="Proteomes" id="UP000757461">
    <property type="component" value="Unassembled WGS sequence"/>
</dbReference>
<evidence type="ECO:0000313" key="1">
    <source>
        <dbReference type="EMBL" id="MBF1415521.1"/>
    </source>
</evidence>
<sequence length="44" mass="4985">MNTSELLKKVRKIEIKAIGLSREVFAGQYHSAFKGRGMAFSEVR</sequence>
<evidence type="ECO:0000313" key="2">
    <source>
        <dbReference type="Proteomes" id="UP000757461"/>
    </source>
</evidence>
<feature type="non-terminal residue" evidence="1">
    <location>
        <position position="44"/>
    </location>
</feature>
<comment type="caution">
    <text evidence="1">The sequence shown here is derived from an EMBL/GenBank/DDBJ whole genome shotgun (WGS) entry which is preliminary data.</text>
</comment>
<protein>
    <submittedName>
        <fullName evidence="1">DUF58 domain-containing protein</fullName>
    </submittedName>
</protein>
<accession>A0A930HYZ1</accession>
<dbReference type="AlphaFoldDB" id="A0A930HYZ1"/>
<proteinExistence type="predicted"/>